<dbReference type="Proteomes" id="UP000516349">
    <property type="component" value="Chromosome"/>
</dbReference>
<keyword evidence="2" id="KW-1185">Reference proteome</keyword>
<proteinExistence type="predicted"/>
<dbReference type="KEGG" id="ebla:JGUZn3_05100"/>
<organism evidence="1 2">
    <name type="scientific">Entomobacter blattae</name>
    <dbReference type="NCBI Taxonomy" id="2762277"/>
    <lineage>
        <taxon>Bacteria</taxon>
        <taxon>Pseudomonadati</taxon>
        <taxon>Pseudomonadota</taxon>
        <taxon>Alphaproteobacteria</taxon>
        <taxon>Acetobacterales</taxon>
        <taxon>Acetobacteraceae</taxon>
        <taxon>Entomobacter</taxon>
    </lineage>
</organism>
<evidence type="ECO:0000313" key="1">
    <source>
        <dbReference type="EMBL" id="QNT77758.1"/>
    </source>
</evidence>
<protein>
    <submittedName>
        <fullName evidence="1">Uncharacterized protein</fullName>
    </submittedName>
</protein>
<reference evidence="1 2" key="1">
    <citation type="submission" date="2020-08" db="EMBL/GenBank/DDBJ databases">
        <title>Complete genome sequence of Entomobacter blattae G55GP.</title>
        <authorList>
            <person name="Poehlein A."/>
            <person name="Guzman J."/>
            <person name="Daniel R."/>
            <person name="Vilcinskas A."/>
        </authorList>
    </citation>
    <scope>NUCLEOTIDE SEQUENCE [LARGE SCALE GENOMIC DNA]</scope>
    <source>
        <strain evidence="1 2">G55GP</strain>
    </source>
</reference>
<gene>
    <name evidence="1" type="ORF">JGUZn3_05100</name>
</gene>
<name>A0A7H1NPP8_9PROT</name>
<sequence>MSDRWRNGGCCVVVKSYGLAVLDRSAKYSRLLLERVIGFLSDGSSKGRVVRCAGPIMDTDIFFPVIIDLPVIGYSANNGATLTKGASKAGAITAGNIMFV</sequence>
<accession>A0A7H1NPP8</accession>
<dbReference type="EMBL" id="CP060244">
    <property type="protein sequence ID" value="QNT77758.1"/>
    <property type="molecule type" value="Genomic_DNA"/>
</dbReference>
<evidence type="ECO:0000313" key="2">
    <source>
        <dbReference type="Proteomes" id="UP000516349"/>
    </source>
</evidence>
<dbReference type="AlphaFoldDB" id="A0A7H1NPP8"/>